<dbReference type="AlphaFoldDB" id="G7VYY0"/>
<evidence type="ECO:0000313" key="2">
    <source>
        <dbReference type="Proteomes" id="UP000005876"/>
    </source>
</evidence>
<reference key="2">
    <citation type="submission" date="2011-11" db="EMBL/GenBank/DDBJ databases">
        <authorList>
            <person name="Shin S.H."/>
            <person name="Kim S."/>
            <person name="Kim J.Y."/>
        </authorList>
    </citation>
    <scope>NUCLEOTIDE SEQUENCE</scope>
    <source>
        <strain>HPL-003</strain>
    </source>
</reference>
<dbReference type="Proteomes" id="UP000005876">
    <property type="component" value="Chromosome"/>
</dbReference>
<dbReference type="EMBL" id="CP003107">
    <property type="protein sequence ID" value="AET59520.1"/>
    <property type="molecule type" value="Genomic_DNA"/>
</dbReference>
<accession>G7VYY0</accession>
<name>G7VYY0_PAETH</name>
<sequence>MSETITFVKDINHVSKELKKGLAGITVILTTVFSKSLFNEFGEGLH</sequence>
<reference evidence="1 2" key="3">
    <citation type="journal article" date="2012" name="J. Bacteriol.">
        <title>Genome Sequence of Paenibacillus terrae HPL-003, a Xylanase-Producing Bacterium Isolated from Soil Found in Forest Residue.</title>
        <authorList>
            <person name="Shin S.H."/>
            <person name="Kim S."/>
            <person name="Kim J.Y."/>
            <person name="Song H.Y."/>
            <person name="Cho S.J."/>
            <person name="Kim D.R."/>
            <person name="Lee K.I."/>
            <person name="Lim H.K."/>
            <person name="Park N.J."/>
            <person name="Hwang I.T."/>
            <person name="Yang K.S."/>
        </authorList>
    </citation>
    <scope>NUCLEOTIDE SEQUENCE [LARGE SCALE GENOMIC DNA]</scope>
    <source>
        <strain evidence="1 2">HPL-003</strain>
    </source>
</reference>
<proteinExistence type="predicted"/>
<evidence type="ECO:0000313" key="1">
    <source>
        <dbReference type="EMBL" id="AET59520.1"/>
    </source>
</evidence>
<reference evidence="2" key="1">
    <citation type="submission" date="2011-11" db="EMBL/GenBank/DDBJ databases">
        <title>Complete sequence of Paenibacillus terrae HPL-003.</title>
        <authorList>
            <person name="Shin S.H."/>
            <person name="Kim S."/>
            <person name="Kim J.Y."/>
        </authorList>
    </citation>
    <scope>NUCLEOTIDE SEQUENCE [LARGE SCALE GENOMIC DNA]</scope>
    <source>
        <strain evidence="2">HPL-003</strain>
    </source>
</reference>
<organism evidence="1 2">
    <name type="scientific">Paenibacillus terrae (strain HPL-003)</name>
    <dbReference type="NCBI Taxonomy" id="985665"/>
    <lineage>
        <taxon>Bacteria</taxon>
        <taxon>Bacillati</taxon>
        <taxon>Bacillota</taxon>
        <taxon>Bacilli</taxon>
        <taxon>Bacillales</taxon>
        <taxon>Paenibacillaceae</taxon>
        <taxon>Paenibacillus</taxon>
    </lineage>
</organism>
<gene>
    <name evidence="1" type="ordered locus">HPL003_13845</name>
</gene>
<protein>
    <submittedName>
        <fullName evidence="1">Uncharacterized protein</fullName>
    </submittedName>
</protein>
<dbReference type="HOGENOM" id="CLU_3186724_0_0_9"/>
<dbReference type="KEGG" id="pta:HPL003_13845"/>